<dbReference type="EMBL" id="LJGU01000112">
    <property type="protein sequence ID" value="OEV04793.1"/>
    <property type="molecule type" value="Genomic_DNA"/>
</dbReference>
<keyword evidence="1" id="KW-0732">Signal</keyword>
<evidence type="ECO:0000256" key="1">
    <source>
        <dbReference type="SAM" id="SignalP"/>
    </source>
</evidence>
<feature type="signal peptide" evidence="1">
    <location>
        <begin position="1"/>
        <end position="17"/>
    </location>
</feature>
<organism evidence="2 3">
    <name type="scientific">Streptomyces oceani</name>
    <dbReference type="NCBI Taxonomy" id="1075402"/>
    <lineage>
        <taxon>Bacteria</taxon>
        <taxon>Bacillati</taxon>
        <taxon>Actinomycetota</taxon>
        <taxon>Actinomycetes</taxon>
        <taxon>Kitasatosporales</taxon>
        <taxon>Streptomycetaceae</taxon>
        <taxon>Streptomyces</taxon>
    </lineage>
</organism>
<gene>
    <name evidence="2" type="ORF">AN216_05850</name>
</gene>
<protein>
    <recommendedName>
        <fullName evidence="4">Flp pilus-assembly TadG-like N-terminal domain-containing protein</fullName>
    </recommendedName>
</protein>
<dbReference type="Proteomes" id="UP000176101">
    <property type="component" value="Unassembled WGS sequence"/>
</dbReference>
<keyword evidence="3" id="KW-1185">Reference proteome</keyword>
<feature type="chain" id="PRO_5009196643" description="Flp pilus-assembly TadG-like N-terminal domain-containing protein" evidence="1">
    <location>
        <begin position="18"/>
        <end position="176"/>
    </location>
</feature>
<dbReference type="STRING" id="1075402.AN216_05850"/>
<evidence type="ECO:0000313" key="3">
    <source>
        <dbReference type="Proteomes" id="UP000176101"/>
    </source>
</evidence>
<evidence type="ECO:0000313" key="2">
    <source>
        <dbReference type="EMBL" id="OEV04793.1"/>
    </source>
</evidence>
<sequence>MAGLLFLALAFFTVAQASTVRNGGQSAADAAALAAARDDRDQLFDGFLDSLGEGDSWQDWLDLTAPLTGDGCGEADEFADSNDSDVLSCEPITREMDPGYTVKIETRFDTGNTIIPGTENKTAKSDATAVVQPLCDFDPDIDKIEITCDGDEFEIDPDDDEIDLESADLFSVVLVE</sequence>
<accession>A0A1E7KLL4</accession>
<reference evidence="2 3" key="1">
    <citation type="journal article" date="2016" name="Front. Microbiol.">
        <title>Comparative Genomics Analysis of Streptomyces Species Reveals Their Adaptation to the Marine Environment and Their Diversity at the Genomic Level.</title>
        <authorList>
            <person name="Tian X."/>
            <person name="Zhang Z."/>
            <person name="Yang T."/>
            <person name="Chen M."/>
            <person name="Li J."/>
            <person name="Chen F."/>
            <person name="Yang J."/>
            <person name="Li W."/>
            <person name="Zhang B."/>
            <person name="Zhang Z."/>
            <person name="Wu J."/>
            <person name="Zhang C."/>
            <person name="Long L."/>
            <person name="Xiao J."/>
        </authorList>
    </citation>
    <scope>NUCLEOTIDE SEQUENCE [LARGE SCALE GENOMIC DNA]</scope>
    <source>
        <strain evidence="2 3">SCSIO 02100</strain>
    </source>
</reference>
<evidence type="ECO:0008006" key="4">
    <source>
        <dbReference type="Google" id="ProtNLM"/>
    </source>
</evidence>
<comment type="caution">
    <text evidence="2">The sequence shown here is derived from an EMBL/GenBank/DDBJ whole genome shotgun (WGS) entry which is preliminary data.</text>
</comment>
<proteinExistence type="predicted"/>
<name>A0A1E7KLL4_9ACTN</name>
<dbReference type="AlphaFoldDB" id="A0A1E7KLL4"/>